<organism evidence="3 4">
    <name type="scientific">Candidatus Enterococcus avicola</name>
    <dbReference type="NCBI Taxonomy" id="2838561"/>
    <lineage>
        <taxon>Bacteria</taxon>
        <taxon>Bacillati</taxon>
        <taxon>Bacillota</taxon>
        <taxon>Bacilli</taxon>
        <taxon>Lactobacillales</taxon>
        <taxon>Enterococcaceae</taxon>
        <taxon>Enterococcus</taxon>
    </lineage>
</organism>
<dbReference type="AlphaFoldDB" id="A0A9D2F6T0"/>
<feature type="domain" description="Beta-lactamase-related" evidence="2">
    <location>
        <begin position="6"/>
        <end position="311"/>
    </location>
</feature>
<dbReference type="InterPro" id="IPR050789">
    <property type="entry name" value="Diverse_Enzym_Activities"/>
</dbReference>
<evidence type="ECO:0000313" key="3">
    <source>
        <dbReference type="EMBL" id="HIZ52907.1"/>
    </source>
</evidence>
<dbReference type="InterPro" id="IPR001466">
    <property type="entry name" value="Beta-lactam-related"/>
</dbReference>
<dbReference type="SUPFAM" id="SSF56601">
    <property type="entry name" value="beta-lactamase/transpeptidase-like"/>
    <property type="match status" value="1"/>
</dbReference>
<dbReference type="GO" id="GO:0016787">
    <property type="term" value="F:hydrolase activity"/>
    <property type="evidence" value="ECO:0007669"/>
    <property type="project" value="UniProtKB-KW"/>
</dbReference>
<evidence type="ECO:0000256" key="1">
    <source>
        <dbReference type="ARBA" id="ARBA00022801"/>
    </source>
</evidence>
<sequence length="333" mass="37885">MHPVTQKCIEQKRQAGVFSGVAYHFWDGDEEEQQIFGYAATEPQLEKLTKEHVFDVASLTKVICTTSLILRLIEQEKLAVDAPLKTYLPSFKDERITLRHLLTHTSDIVTWIPNRDQLDQKALREAYLNLEAGPKLGEKVQYTDAGTILLGFLIEQIYTEDLTTIFKREVLQPLGMNQSGFPPFLSTINIVPTEKLADGTILKGLTHDPKARVLGPHAGNAGLFTTIDDIATFVRMYLKNDGQYFNPSTIEMLQDDQTPNKTGQRSFGWDLKGKWLFHTGYTGTFILMNIATKQAMIFLSNRVHPNDFREKYIIERDEVIATYLTEIESKNVL</sequence>
<comment type="caution">
    <text evidence="3">The sequence shown here is derived from an EMBL/GenBank/DDBJ whole genome shotgun (WGS) entry which is preliminary data.</text>
</comment>
<dbReference type="Proteomes" id="UP000824063">
    <property type="component" value="Unassembled WGS sequence"/>
</dbReference>
<proteinExistence type="predicted"/>
<dbReference type="Gene3D" id="3.40.710.10">
    <property type="entry name" value="DD-peptidase/beta-lactamase superfamily"/>
    <property type="match status" value="1"/>
</dbReference>
<protein>
    <submittedName>
        <fullName evidence="3">Beta-lactamase family protein</fullName>
    </submittedName>
</protein>
<dbReference type="Pfam" id="PF00144">
    <property type="entry name" value="Beta-lactamase"/>
    <property type="match status" value="1"/>
</dbReference>
<dbReference type="PANTHER" id="PTHR43283">
    <property type="entry name" value="BETA-LACTAMASE-RELATED"/>
    <property type="match status" value="1"/>
</dbReference>
<dbReference type="InterPro" id="IPR012338">
    <property type="entry name" value="Beta-lactam/transpept-like"/>
</dbReference>
<dbReference type="EMBL" id="DXBN01000071">
    <property type="protein sequence ID" value="HIZ52907.1"/>
    <property type="molecule type" value="Genomic_DNA"/>
</dbReference>
<dbReference type="PANTHER" id="PTHR43283:SF11">
    <property type="entry name" value="BETA-LACTAMASE-RELATED DOMAIN-CONTAINING PROTEIN"/>
    <property type="match status" value="1"/>
</dbReference>
<accession>A0A9D2F6T0</accession>
<evidence type="ECO:0000313" key="4">
    <source>
        <dbReference type="Proteomes" id="UP000824063"/>
    </source>
</evidence>
<keyword evidence="1" id="KW-0378">Hydrolase</keyword>
<gene>
    <name evidence="3" type="ORF">IAA20_03075</name>
</gene>
<evidence type="ECO:0000259" key="2">
    <source>
        <dbReference type="Pfam" id="PF00144"/>
    </source>
</evidence>
<name>A0A9D2F6T0_9ENTE</name>
<reference evidence="3" key="1">
    <citation type="journal article" date="2021" name="PeerJ">
        <title>Extensive microbial diversity within the chicken gut microbiome revealed by metagenomics and culture.</title>
        <authorList>
            <person name="Gilroy R."/>
            <person name="Ravi A."/>
            <person name="Getino M."/>
            <person name="Pursley I."/>
            <person name="Horton D.L."/>
            <person name="Alikhan N.F."/>
            <person name="Baker D."/>
            <person name="Gharbi K."/>
            <person name="Hall N."/>
            <person name="Watson M."/>
            <person name="Adriaenssens E.M."/>
            <person name="Foster-Nyarko E."/>
            <person name="Jarju S."/>
            <person name="Secka A."/>
            <person name="Antonio M."/>
            <person name="Oren A."/>
            <person name="Chaudhuri R.R."/>
            <person name="La Ragione R."/>
            <person name="Hildebrand F."/>
            <person name="Pallen M.J."/>
        </authorList>
    </citation>
    <scope>NUCLEOTIDE SEQUENCE</scope>
    <source>
        <strain evidence="3">CHK172-16539</strain>
    </source>
</reference>
<reference evidence="3" key="2">
    <citation type="submission" date="2021-04" db="EMBL/GenBank/DDBJ databases">
        <authorList>
            <person name="Gilroy R."/>
        </authorList>
    </citation>
    <scope>NUCLEOTIDE SEQUENCE</scope>
    <source>
        <strain evidence="3">CHK172-16539</strain>
    </source>
</reference>